<feature type="compositionally biased region" description="Low complexity" evidence="1">
    <location>
        <begin position="400"/>
        <end position="411"/>
    </location>
</feature>
<feature type="compositionally biased region" description="Polar residues" evidence="1">
    <location>
        <begin position="382"/>
        <end position="392"/>
    </location>
</feature>
<sequence>MVDVLAISGVPKPWMGYPKEYNHVSLDLTSAYSSGFLGGSDDLDKQLSSSSTDWYSVFSPSISNSHLDFNLLHHPSPTTQPQHRPRKPAKAMLNQHRLSRHRMPPMEDRRYMPLRVEDPRTAAYSQNVSPLRSRLDLSSTLSSNGSTYCESDLESLDPFDEPFTTQHMETHAGLVHPTSRSNMFTVAGNSFLSGTEQTPCLSPFGVSDAPRNEQAFSNTQFSIPNSNCATYPMSSPLNHHSHTVNLVPSSIRTQDVRPVDYDEIMPWPVYQPANPNDIWYSTRDTGSSSEDGGWQTHSGYSAPWPVSNAYTSPTECNAPAAHIYAPSNGLPMSSFGPSPMTLSSSVPTGHMSHMSQFPVCGPYVPSIEAPRYQPEPHPVYLPSTQPLSSDTDYGSPDQKSANSLSPSFSSSTNEEERSPQQSGEEQGGIEASVHYSDERNTFLIDCKRRGLSYKDIKRVGGFKEAESTLRGRYRTLTKSKEQRVRKPKWQDKDIRLLCQAVTIHAESHDVYSSLTNASMNMNEPPKVSWKKVAEHIWVNGGSYHFGNATCKKKWCEINDITL</sequence>
<dbReference type="PhylomeDB" id="A0A0A2L496"/>
<dbReference type="STRING" id="40296.A0A0A2L496"/>
<comment type="caution">
    <text evidence="2">The sequence shown here is derived from an EMBL/GenBank/DDBJ whole genome shotgun (WGS) entry which is preliminary data.</text>
</comment>
<evidence type="ECO:0000313" key="3">
    <source>
        <dbReference type="Proteomes" id="UP000030104"/>
    </source>
</evidence>
<evidence type="ECO:0008006" key="4">
    <source>
        <dbReference type="Google" id="ProtNLM"/>
    </source>
</evidence>
<dbReference type="Proteomes" id="UP000030104">
    <property type="component" value="Unassembled WGS sequence"/>
</dbReference>
<dbReference type="OrthoDB" id="3439209at2759"/>
<proteinExistence type="predicted"/>
<protein>
    <recommendedName>
        <fullName evidence="4">Myb-like domain-containing protein</fullName>
    </recommendedName>
</protein>
<dbReference type="EMBL" id="JQGA01000927">
    <property type="protein sequence ID" value="KGO71445.1"/>
    <property type="molecule type" value="Genomic_DNA"/>
</dbReference>
<name>A0A0A2L496_PENIT</name>
<accession>A0A0A2L496</accession>
<dbReference type="HOGENOM" id="CLU_491833_0_0_1"/>
<dbReference type="AlphaFoldDB" id="A0A0A2L496"/>
<reference evidence="2 3" key="1">
    <citation type="journal article" date="2015" name="Mol. Plant Microbe Interact.">
        <title>Genome, transcriptome, and functional analyses of Penicillium expansum provide new insights into secondary metabolism and pathogenicity.</title>
        <authorList>
            <person name="Ballester A.R."/>
            <person name="Marcet-Houben M."/>
            <person name="Levin E."/>
            <person name="Sela N."/>
            <person name="Selma-Lazaro C."/>
            <person name="Carmona L."/>
            <person name="Wisniewski M."/>
            <person name="Droby S."/>
            <person name="Gonzalez-Candelas L."/>
            <person name="Gabaldon T."/>
        </authorList>
    </citation>
    <scope>NUCLEOTIDE SEQUENCE [LARGE SCALE GENOMIC DNA]</scope>
    <source>
        <strain evidence="2 3">PHI-1</strain>
    </source>
</reference>
<keyword evidence="3" id="KW-1185">Reference proteome</keyword>
<organism evidence="2 3">
    <name type="scientific">Penicillium italicum</name>
    <name type="common">Blue mold</name>
    <dbReference type="NCBI Taxonomy" id="40296"/>
    <lineage>
        <taxon>Eukaryota</taxon>
        <taxon>Fungi</taxon>
        <taxon>Dikarya</taxon>
        <taxon>Ascomycota</taxon>
        <taxon>Pezizomycotina</taxon>
        <taxon>Eurotiomycetes</taxon>
        <taxon>Eurotiomycetidae</taxon>
        <taxon>Eurotiales</taxon>
        <taxon>Aspergillaceae</taxon>
        <taxon>Penicillium</taxon>
    </lineage>
</organism>
<gene>
    <name evidence="2" type="ORF">PITC_051300</name>
</gene>
<dbReference type="OMA" id="WCEIHNI"/>
<feature type="region of interest" description="Disordered" evidence="1">
    <location>
        <begin position="369"/>
        <end position="434"/>
    </location>
</feature>
<evidence type="ECO:0000256" key="1">
    <source>
        <dbReference type="SAM" id="MobiDB-lite"/>
    </source>
</evidence>
<evidence type="ECO:0000313" key="2">
    <source>
        <dbReference type="EMBL" id="KGO71445.1"/>
    </source>
</evidence>